<dbReference type="RefSeq" id="WP_104977589.1">
    <property type="nucleotide sequence ID" value="NZ_CP012673.1"/>
</dbReference>
<dbReference type="OrthoDB" id="9805202at2"/>
<keyword evidence="2 4" id="KW-0479">Metal-binding</keyword>
<evidence type="ECO:0000313" key="7">
    <source>
        <dbReference type="EMBL" id="AUX39657.1"/>
    </source>
</evidence>
<dbReference type="Proteomes" id="UP000238348">
    <property type="component" value="Chromosome"/>
</dbReference>
<feature type="transmembrane region" description="Helical" evidence="5">
    <location>
        <begin position="12"/>
        <end position="29"/>
    </location>
</feature>
<dbReference type="AlphaFoldDB" id="A0A2L0EK30"/>
<reference evidence="7 8" key="1">
    <citation type="submission" date="2015-09" db="EMBL/GenBank/DDBJ databases">
        <title>Sorangium comparison.</title>
        <authorList>
            <person name="Zaburannyi N."/>
            <person name="Bunk B."/>
            <person name="Overmann J."/>
            <person name="Mueller R."/>
        </authorList>
    </citation>
    <scope>NUCLEOTIDE SEQUENCE [LARGE SCALE GENOMIC DNA]</scope>
    <source>
        <strain evidence="7 8">So ce26</strain>
    </source>
</reference>
<dbReference type="GO" id="GO:0046872">
    <property type="term" value="F:metal ion binding"/>
    <property type="evidence" value="ECO:0007669"/>
    <property type="project" value="UniProtKB-KW"/>
</dbReference>
<dbReference type="GO" id="GO:0020037">
    <property type="term" value="F:heme binding"/>
    <property type="evidence" value="ECO:0007669"/>
    <property type="project" value="InterPro"/>
</dbReference>
<protein>
    <submittedName>
        <fullName evidence="7">Membrane protein</fullName>
    </submittedName>
</protein>
<evidence type="ECO:0000256" key="5">
    <source>
        <dbReference type="SAM" id="Phobius"/>
    </source>
</evidence>
<organism evidence="7 8">
    <name type="scientific">Sorangium cellulosum</name>
    <name type="common">Polyangium cellulosum</name>
    <dbReference type="NCBI Taxonomy" id="56"/>
    <lineage>
        <taxon>Bacteria</taxon>
        <taxon>Pseudomonadati</taxon>
        <taxon>Myxococcota</taxon>
        <taxon>Polyangia</taxon>
        <taxon>Polyangiales</taxon>
        <taxon>Polyangiaceae</taxon>
        <taxon>Sorangium</taxon>
    </lineage>
</organism>
<dbReference type="PANTHER" id="PTHR30600">
    <property type="entry name" value="CYTOCHROME C PEROXIDASE-RELATED"/>
    <property type="match status" value="1"/>
</dbReference>
<evidence type="ECO:0000313" key="8">
    <source>
        <dbReference type="Proteomes" id="UP000238348"/>
    </source>
</evidence>
<keyword evidence="1 4" id="KW-0349">Heme</keyword>
<gene>
    <name evidence="7" type="primary">spr</name>
    <name evidence="7" type="ORF">SOCE26_010520</name>
</gene>
<proteinExistence type="predicted"/>
<dbReference type="EMBL" id="CP012673">
    <property type="protein sequence ID" value="AUX39657.1"/>
    <property type="molecule type" value="Genomic_DNA"/>
</dbReference>
<accession>A0A2L0EK30</accession>
<dbReference type="Gene3D" id="1.10.760.10">
    <property type="entry name" value="Cytochrome c-like domain"/>
    <property type="match status" value="1"/>
</dbReference>
<keyword evidence="3 4" id="KW-0408">Iron</keyword>
<keyword evidence="5" id="KW-0812">Transmembrane</keyword>
<dbReference type="GO" id="GO:0004130">
    <property type="term" value="F:cytochrome-c peroxidase activity"/>
    <property type="evidence" value="ECO:0007669"/>
    <property type="project" value="TreeGrafter"/>
</dbReference>
<evidence type="ECO:0000256" key="2">
    <source>
        <dbReference type="ARBA" id="ARBA00022723"/>
    </source>
</evidence>
<dbReference type="PROSITE" id="PS51007">
    <property type="entry name" value="CYTC"/>
    <property type="match status" value="1"/>
</dbReference>
<feature type="domain" description="Cytochrome c" evidence="6">
    <location>
        <begin position="315"/>
        <end position="491"/>
    </location>
</feature>
<dbReference type="InterPro" id="IPR051395">
    <property type="entry name" value="Cytochrome_c_Peroxidase/MauG"/>
</dbReference>
<name>A0A2L0EK30_SORCE</name>
<evidence type="ECO:0000256" key="3">
    <source>
        <dbReference type="ARBA" id="ARBA00023004"/>
    </source>
</evidence>
<keyword evidence="5" id="KW-1133">Transmembrane helix</keyword>
<evidence type="ECO:0000256" key="4">
    <source>
        <dbReference type="PROSITE-ProRule" id="PRU00433"/>
    </source>
</evidence>
<evidence type="ECO:0000256" key="1">
    <source>
        <dbReference type="ARBA" id="ARBA00022617"/>
    </source>
</evidence>
<sequence>MRKINRKVVRRILGGMLLLGGIIGFFVWYKFFRDVRVSYADDDENFKYGSIANEGNTGMPYLLWKALPELCPQHLPGPGGYASLGMVYEGRDVPIGISVRTIGFQRAAINCAFCHVSTVRDEPGAAPQILLGATSGQLDVEGYTRFLWACAGDPRFTPDGVVEAIRRTDKLSWVDEQIYRHLLVPRTRQALLQQRDQMTAWMDAYLPSVGHRRPRWGRGRIEPFNPVKFHMLNLPLDETIGVADMQPIWEMTPSVQGNYSYHWDGLNDSLREVADSSALGDGATPSSFESEHIRRLERWMTRAAAPQYPYAVDRALADEGRRVYVSAGCAECHDVGGTRYRTVIPVDEKELRTDPFRVQMWTPEAADAYNRYAEGTELDFDRFRSTTGYLATPLHGLWATGPYLHNGSVPTLWHLLTPAERPRVFYRGLDVVDRKRGGFVHDAPDAAELARKGLLSRYDTSEPGNGNQGHTYGAGLSRDDKMAIIEYLKTL</sequence>
<evidence type="ECO:0000259" key="6">
    <source>
        <dbReference type="PROSITE" id="PS51007"/>
    </source>
</evidence>
<dbReference type="GO" id="GO:0009055">
    <property type="term" value="F:electron transfer activity"/>
    <property type="evidence" value="ECO:0007669"/>
    <property type="project" value="InterPro"/>
</dbReference>
<dbReference type="Pfam" id="PF21419">
    <property type="entry name" value="RoxA-like_Cyt-c"/>
    <property type="match status" value="1"/>
</dbReference>
<dbReference type="PANTHER" id="PTHR30600:SF9">
    <property type="entry name" value="BLR7738 PROTEIN"/>
    <property type="match status" value="1"/>
</dbReference>
<dbReference type="SUPFAM" id="SSF46626">
    <property type="entry name" value="Cytochrome c"/>
    <property type="match status" value="1"/>
</dbReference>
<dbReference type="InterPro" id="IPR036909">
    <property type="entry name" value="Cyt_c-like_dom_sf"/>
</dbReference>
<dbReference type="InterPro" id="IPR009056">
    <property type="entry name" value="Cyt_c-like_dom"/>
</dbReference>
<keyword evidence="5" id="KW-0472">Membrane</keyword>